<dbReference type="InterPro" id="IPR009056">
    <property type="entry name" value="Cyt_c-like_dom"/>
</dbReference>
<protein>
    <submittedName>
        <fullName evidence="8">Cytochrome c</fullName>
    </submittedName>
</protein>
<accession>A0A521DHA8</accession>
<dbReference type="OrthoDB" id="9805828at2"/>
<evidence type="ECO:0000256" key="6">
    <source>
        <dbReference type="PROSITE-ProRule" id="PRU00433"/>
    </source>
</evidence>
<evidence type="ECO:0000313" key="9">
    <source>
        <dbReference type="Proteomes" id="UP000316030"/>
    </source>
</evidence>
<dbReference type="Pfam" id="PF00034">
    <property type="entry name" value="Cytochrom_C"/>
    <property type="match status" value="1"/>
</dbReference>
<evidence type="ECO:0000313" key="8">
    <source>
        <dbReference type="EMBL" id="SMO70310.1"/>
    </source>
</evidence>
<dbReference type="SUPFAM" id="SSF46626">
    <property type="entry name" value="Cytochrome c"/>
    <property type="match status" value="1"/>
</dbReference>
<dbReference type="GO" id="GO:0020037">
    <property type="term" value="F:heme binding"/>
    <property type="evidence" value="ECO:0007669"/>
    <property type="project" value="InterPro"/>
</dbReference>
<dbReference type="GO" id="GO:0009055">
    <property type="term" value="F:electron transfer activity"/>
    <property type="evidence" value="ECO:0007669"/>
    <property type="project" value="InterPro"/>
</dbReference>
<evidence type="ECO:0000256" key="3">
    <source>
        <dbReference type="ARBA" id="ARBA00022723"/>
    </source>
</evidence>
<dbReference type="PRINTS" id="PR00604">
    <property type="entry name" value="CYTCHRMECIAB"/>
</dbReference>
<gene>
    <name evidence="8" type="ORF">SAMN06265173_11098</name>
</gene>
<keyword evidence="3 6" id="KW-0479">Metal-binding</keyword>
<dbReference type="PANTHER" id="PTHR11961">
    <property type="entry name" value="CYTOCHROME C"/>
    <property type="match status" value="1"/>
</dbReference>
<evidence type="ECO:0000259" key="7">
    <source>
        <dbReference type="PROSITE" id="PS51007"/>
    </source>
</evidence>
<dbReference type="RefSeq" id="WP_142493272.1">
    <property type="nucleotide sequence ID" value="NZ_FXTO01000010.1"/>
</dbReference>
<dbReference type="GO" id="GO:0046872">
    <property type="term" value="F:metal ion binding"/>
    <property type="evidence" value="ECO:0007669"/>
    <property type="project" value="UniProtKB-KW"/>
</dbReference>
<dbReference type="InterPro" id="IPR036909">
    <property type="entry name" value="Cyt_c-like_dom_sf"/>
</dbReference>
<dbReference type="AlphaFoldDB" id="A0A521DHA8"/>
<dbReference type="PROSITE" id="PS51007">
    <property type="entry name" value="CYTC"/>
    <property type="match status" value="1"/>
</dbReference>
<evidence type="ECO:0000256" key="4">
    <source>
        <dbReference type="ARBA" id="ARBA00022982"/>
    </source>
</evidence>
<keyword evidence="5 6" id="KW-0408">Iron</keyword>
<dbReference type="InterPro" id="IPR002327">
    <property type="entry name" value="Cyt_c_1A/1B"/>
</dbReference>
<reference evidence="8 9" key="1">
    <citation type="submission" date="2017-05" db="EMBL/GenBank/DDBJ databases">
        <authorList>
            <person name="Varghese N."/>
            <person name="Submissions S."/>
        </authorList>
    </citation>
    <scope>NUCLEOTIDE SEQUENCE [LARGE SCALE GENOMIC DNA]</scope>
    <source>
        <strain evidence="8 9">DSM 29506</strain>
    </source>
</reference>
<name>A0A521DHA8_9RHOB</name>
<feature type="domain" description="Cytochrome c" evidence="7">
    <location>
        <begin position="75"/>
        <end position="174"/>
    </location>
</feature>
<dbReference type="Proteomes" id="UP000316030">
    <property type="component" value="Unassembled WGS sequence"/>
</dbReference>
<sequence length="175" mass="18393">MFDTMTLTKVGGALCGSLLVFLLGNWAAESLYHVGGGGHGDEVHQAYVIDTGDSEADSGAEKEEGPDFATLYAEADVAAGAKVFSKCKACHKIEAGVNATGPSLYGVVGRNVDAEPGFAYSGKLEEAADVWTPENLSHFLENPKGFAPGTKMSFAGLKKIEDRANLIAYLDTLDN</sequence>
<keyword evidence="9" id="KW-1185">Reference proteome</keyword>
<dbReference type="Gene3D" id="1.10.760.10">
    <property type="entry name" value="Cytochrome c-like domain"/>
    <property type="match status" value="1"/>
</dbReference>
<evidence type="ECO:0000256" key="5">
    <source>
        <dbReference type="ARBA" id="ARBA00023004"/>
    </source>
</evidence>
<dbReference type="EMBL" id="FXTO01000010">
    <property type="protein sequence ID" value="SMO70310.1"/>
    <property type="molecule type" value="Genomic_DNA"/>
</dbReference>
<keyword evidence="4" id="KW-0249">Electron transport</keyword>
<evidence type="ECO:0000256" key="2">
    <source>
        <dbReference type="ARBA" id="ARBA00022617"/>
    </source>
</evidence>
<keyword evidence="1" id="KW-0813">Transport</keyword>
<proteinExistence type="predicted"/>
<evidence type="ECO:0000256" key="1">
    <source>
        <dbReference type="ARBA" id="ARBA00022448"/>
    </source>
</evidence>
<keyword evidence="2 6" id="KW-0349">Heme</keyword>
<organism evidence="8 9">
    <name type="scientific">Thalassovita litoralis</name>
    <dbReference type="NCBI Taxonomy" id="1010611"/>
    <lineage>
        <taxon>Bacteria</taxon>
        <taxon>Pseudomonadati</taxon>
        <taxon>Pseudomonadota</taxon>
        <taxon>Alphaproteobacteria</taxon>
        <taxon>Rhodobacterales</taxon>
        <taxon>Roseobacteraceae</taxon>
        <taxon>Thalassovita</taxon>
    </lineage>
</organism>